<evidence type="ECO:0000256" key="10">
    <source>
        <dbReference type="ARBA" id="ARBA00022840"/>
    </source>
</evidence>
<sequence length="421" mass="48118">MQTRKLGLSLRLYVLLSLLFLISSMVALYSVVTVQYFIQGLDTITRKNMIDVAKAVKLDENGRATLLDFQISDDWAKVPALVREHISEPPSQPYEFKKFIIQPSIFSKPVAAYFVTQAITADGKLCYISRHSTRKTFEKMAFTRKINPVSGALFTAIAVLLVFGTLLLLILRSVANPVEALRDWAKSLNPQRLVQDPPTFRYSELNTLAELIRSSLLSVQQSLEREQKFLRHASHELRTPIATISSNIELLNKIHPNPEANEKRIIDRIDRASATMRHLTETLLWLSREDGTQLPKQATRLDSLIQQCHQELQYLLQNKAVTVHIDTKEATLSLPAIPTKILLDNLIRNAFQHTHEGEVRIHQRGSRVRISNRETEPDKALNEDLGFGLGLDLSRKLAERFNWTYRNEHNTLGHEAEIEFR</sequence>
<accession>A0ABP7WSE2</accession>
<dbReference type="InterPro" id="IPR003661">
    <property type="entry name" value="HisK_dim/P_dom"/>
</dbReference>
<dbReference type="CDD" id="cd00082">
    <property type="entry name" value="HisKA"/>
    <property type="match status" value="1"/>
</dbReference>
<dbReference type="SMART" id="SM00388">
    <property type="entry name" value="HisKA"/>
    <property type="match status" value="1"/>
</dbReference>
<dbReference type="RefSeq" id="WP_344935317.1">
    <property type="nucleotide sequence ID" value="NZ_BAABDM010000003.1"/>
</dbReference>
<evidence type="ECO:0000256" key="8">
    <source>
        <dbReference type="ARBA" id="ARBA00022741"/>
    </source>
</evidence>
<dbReference type="SUPFAM" id="SSF47384">
    <property type="entry name" value="Homodimeric domain of signal transducing histidine kinase"/>
    <property type="match status" value="1"/>
</dbReference>
<dbReference type="Gene3D" id="1.10.287.130">
    <property type="match status" value="1"/>
</dbReference>
<evidence type="ECO:0000256" key="5">
    <source>
        <dbReference type="ARBA" id="ARBA00022553"/>
    </source>
</evidence>
<keyword evidence="10" id="KW-0067">ATP-binding</keyword>
<evidence type="ECO:0000313" key="17">
    <source>
        <dbReference type="Proteomes" id="UP001500392"/>
    </source>
</evidence>
<keyword evidence="4" id="KW-1003">Cell membrane</keyword>
<dbReference type="PANTHER" id="PTHR45528">
    <property type="entry name" value="SENSOR HISTIDINE KINASE CPXA"/>
    <property type="match status" value="1"/>
</dbReference>
<evidence type="ECO:0000256" key="13">
    <source>
        <dbReference type="ARBA" id="ARBA00023136"/>
    </source>
</evidence>
<dbReference type="PROSITE" id="PS50109">
    <property type="entry name" value="HIS_KIN"/>
    <property type="match status" value="1"/>
</dbReference>
<feature type="transmembrane region" description="Helical" evidence="14">
    <location>
        <begin position="12"/>
        <end position="38"/>
    </location>
</feature>
<evidence type="ECO:0000256" key="7">
    <source>
        <dbReference type="ARBA" id="ARBA00022692"/>
    </source>
</evidence>
<keyword evidence="9" id="KW-0418">Kinase</keyword>
<dbReference type="Proteomes" id="UP001500392">
    <property type="component" value="Unassembled WGS sequence"/>
</dbReference>
<evidence type="ECO:0000256" key="9">
    <source>
        <dbReference type="ARBA" id="ARBA00022777"/>
    </source>
</evidence>
<feature type="transmembrane region" description="Helical" evidence="14">
    <location>
        <begin position="149"/>
        <end position="171"/>
    </location>
</feature>
<evidence type="ECO:0000256" key="12">
    <source>
        <dbReference type="ARBA" id="ARBA00023012"/>
    </source>
</evidence>
<dbReference type="Pfam" id="PF00512">
    <property type="entry name" value="HisKA"/>
    <property type="match status" value="1"/>
</dbReference>
<dbReference type="InterPro" id="IPR036097">
    <property type="entry name" value="HisK_dim/P_sf"/>
</dbReference>
<evidence type="ECO:0000259" key="15">
    <source>
        <dbReference type="PROSITE" id="PS50109"/>
    </source>
</evidence>
<keyword evidence="12" id="KW-0902">Two-component regulatory system</keyword>
<dbReference type="InterPro" id="IPR050398">
    <property type="entry name" value="HssS/ArlS-like"/>
</dbReference>
<reference evidence="17" key="1">
    <citation type="journal article" date="2019" name="Int. J. Syst. Evol. Microbiol.">
        <title>The Global Catalogue of Microorganisms (GCM) 10K type strain sequencing project: providing services to taxonomists for standard genome sequencing and annotation.</title>
        <authorList>
            <consortium name="The Broad Institute Genomics Platform"/>
            <consortium name="The Broad Institute Genome Sequencing Center for Infectious Disease"/>
            <person name="Wu L."/>
            <person name="Ma J."/>
        </authorList>
    </citation>
    <scope>NUCLEOTIDE SEQUENCE [LARGE SCALE GENOMIC DNA]</scope>
    <source>
        <strain evidence="17">JCM 17304</strain>
    </source>
</reference>
<dbReference type="EMBL" id="BAABDM010000003">
    <property type="protein sequence ID" value="GAA4095669.1"/>
    <property type="molecule type" value="Genomic_DNA"/>
</dbReference>
<keyword evidence="11 14" id="KW-1133">Transmembrane helix</keyword>
<comment type="caution">
    <text evidence="16">The sequence shown here is derived from an EMBL/GenBank/DDBJ whole genome shotgun (WGS) entry which is preliminary data.</text>
</comment>
<dbReference type="EC" id="2.7.13.3" evidence="3"/>
<evidence type="ECO:0000256" key="2">
    <source>
        <dbReference type="ARBA" id="ARBA00004651"/>
    </source>
</evidence>
<keyword evidence="8" id="KW-0547">Nucleotide-binding</keyword>
<gene>
    <name evidence="16" type="ORF">GCM10022414_19860</name>
</gene>
<evidence type="ECO:0000313" key="16">
    <source>
        <dbReference type="EMBL" id="GAA4095669.1"/>
    </source>
</evidence>
<name>A0ABP7WSE2_9GAMM</name>
<keyword evidence="7 14" id="KW-0812">Transmembrane</keyword>
<dbReference type="SUPFAM" id="SSF55874">
    <property type="entry name" value="ATPase domain of HSP90 chaperone/DNA topoisomerase II/histidine kinase"/>
    <property type="match status" value="1"/>
</dbReference>
<evidence type="ECO:0000256" key="4">
    <source>
        <dbReference type="ARBA" id="ARBA00022475"/>
    </source>
</evidence>
<keyword evidence="13 14" id="KW-0472">Membrane</keyword>
<comment type="subcellular location">
    <subcellularLocation>
        <location evidence="2">Cell membrane</location>
        <topology evidence="2">Multi-pass membrane protein</topology>
    </subcellularLocation>
</comment>
<organism evidence="16 17">
    <name type="scientific">Zhongshania borealis</name>
    <dbReference type="NCBI Taxonomy" id="889488"/>
    <lineage>
        <taxon>Bacteria</taxon>
        <taxon>Pseudomonadati</taxon>
        <taxon>Pseudomonadota</taxon>
        <taxon>Gammaproteobacteria</taxon>
        <taxon>Cellvibrionales</taxon>
        <taxon>Spongiibacteraceae</taxon>
        <taxon>Zhongshania</taxon>
    </lineage>
</organism>
<proteinExistence type="predicted"/>
<dbReference type="InterPro" id="IPR005467">
    <property type="entry name" value="His_kinase_dom"/>
</dbReference>
<evidence type="ECO:0000256" key="14">
    <source>
        <dbReference type="SAM" id="Phobius"/>
    </source>
</evidence>
<evidence type="ECO:0000256" key="1">
    <source>
        <dbReference type="ARBA" id="ARBA00000085"/>
    </source>
</evidence>
<comment type="catalytic activity">
    <reaction evidence="1">
        <text>ATP + protein L-histidine = ADP + protein N-phospho-L-histidine.</text>
        <dbReference type="EC" id="2.7.13.3"/>
    </reaction>
</comment>
<evidence type="ECO:0000256" key="11">
    <source>
        <dbReference type="ARBA" id="ARBA00022989"/>
    </source>
</evidence>
<dbReference type="PANTHER" id="PTHR45528:SF1">
    <property type="entry name" value="SENSOR HISTIDINE KINASE CPXA"/>
    <property type="match status" value="1"/>
</dbReference>
<dbReference type="Gene3D" id="3.30.565.10">
    <property type="entry name" value="Histidine kinase-like ATPase, C-terminal domain"/>
    <property type="match status" value="1"/>
</dbReference>
<dbReference type="InterPro" id="IPR036890">
    <property type="entry name" value="HATPase_C_sf"/>
</dbReference>
<keyword evidence="17" id="KW-1185">Reference proteome</keyword>
<evidence type="ECO:0000256" key="3">
    <source>
        <dbReference type="ARBA" id="ARBA00012438"/>
    </source>
</evidence>
<keyword evidence="5" id="KW-0597">Phosphoprotein</keyword>
<keyword evidence="6" id="KW-0808">Transferase</keyword>
<evidence type="ECO:0000256" key="6">
    <source>
        <dbReference type="ARBA" id="ARBA00022679"/>
    </source>
</evidence>
<protein>
    <recommendedName>
        <fullName evidence="3">histidine kinase</fullName>
        <ecNumber evidence="3">2.7.13.3</ecNumber>
    </recommendedName>
</protein>
<feature type="domain" description="Histidine kinase" evidence="15">
    <location>
        <begin position="232"/>
        <end position="421"/>
    </location>
</feature>